<protein>
    <submittedName>
        <fullName evidence="1">Uncharacterized protein</fullName>
    </submittedName>
</protein>
<organism evidence="1 2">
    <name type="scientific">Neisseria macacae ATCC 33926</name>
    <dbReference type="NCBI Taxonomy" id="997348"/>
    <lineage>
        <taxon>Bacteria</taxon>
        <taxon>Pseudomonadati</taxon>
        <taxon>Pseudomonadota</taxon>
        <taxon>Betaproteobacteria</taxon>
        <taxon>Neisseriales</taxon>
        <taxon>Neisseriaceae</taxon>
        <taxon>Neisseria</taxon>
    </lineage>
</organism>
<proteinExistence type="predicted"/>
<gene>
    <name evidence="1" type="ORF">HMPREF9418_2512</name>
</gene>
<dbReference type="AlphaFoldDB" id="A0AA36UH12"/>
<comment type="caution">
    <text evidence="1">The sequence shown here is derived from an EMBL/GenBank/DDBJ whole genome shotgun (WGS) entry which is preliminary data.</text>
</comment>
<accession>A0AA36UH12</accession>
<reference evidence="1 2" key="1">
    <citation type="submission" date="2011-05" db="EMBL/GenBank/DDBJ databases">
        <authorList>
            <person name="Muzny D."/>
            <person name="Qin X."/>
            <person name="Deng J."/>
            <person name="Jiang H."/>
            <person name="Liu Y."/>
            <person name="Qu J."/>
            <person name="Song X.-Z."/>
            <person name="Zhang L."/>
            <person name="Thornton R."/>
            <person name="Coyle M."/>
            <person name="Francisco L."/>
            <person name="Jackson L."/>
            <person name="Javaid M."/>
            <person name="Korchina V."/>
            <person name="Kovar C."/>
            <person name="Mata R."/>
            <person name="Mathew T."/>
            <person name="Ngo R."/>
            <person name="Nguyen L."/>
            <person name="Nguyen N."/>
            <person name="Okwuonu G."/>
            <person name="Ongeri F."/>
            <person name="Pham C."/>
            <person name="Simmons D."/>
            <person name="Wilczek-Boney K."/>
            <person name="Hale W."/>
            <person name="Jakkamsetti A."/>
            <person name="Pham P."/>
            <person name="Ruth R."/>
            <person name="San Lucas F."/>
            <person name="Warren J."/>
            <person name="Zhang J."/>
            <person name="Zhao Z."/>
            <person name="Zhou C."/>
            <person name="Zhu D."/>
            <person name="Lee S."/>
            <person name="Bess C."/>
            <person name="Blankenburg K."/>
            <person name="Forbes L."/>
            <person name="Fu Q."/>
            <person name="Gubbala S."/>
            <person name="Hirani K."/>
            <person name="Jayaseelan J.C."/>
            <person name="Lara F."/>
            <person name="Munidasa M."/>
            <person name="Palculict T."/>
            <person name="Patil S."/>
            <person name="Pu L.-L."/>
            <person name="Saada N."/>
            <person name="Tang L."/>
            <person name="Weissenberger G."/>
            <person name="Zhu Y."/>
            <person name="Hemphill L."/>
            <person name="Shang Y."/>
            <person name="Youmans B."/>
            <person name="Ayvaz T."/>
            <person name="Ross M."/>
            <person name="Santibanez J."/>
            <person name="Aqrawi P."/>
            <person name="Gross S."/>
            <person name="Joshi V."/>
            <person name="Fowler G."/>
            <person name="Nazareth L."/>
            <person name="Reid J."/>
            <person name="Worley K."/>
            <person name="Petrosino J."/>
            <person name="Highlander S."/>
            <person name="Gibbs R."/>
        </authorList>
    </citation>
    <scope>NUCLEOTIDE SEQUENCE [LARGE SCALE GENOMIC DNA]</scope>
    <source>
        <strain evidence="1 2">ATCC 33926</strain>
    </source>
</reference>
<name>A0AA36UH12_9NEIS</name>
<sequence length="51" mass="5821">MTFQHFRKIVSKLEQGRQAATKLILQIRPDLSSNGQFVPNRIDDNQPAALK</sequence>
<evidence type="ECO:0000313" key="2">
    <source>
        <dbReference type="Proteomes" id="UP000004982"/>
    </source>
</evidence>
<dbReference type="EMBL" id="AFQE01000125">
    <property type="protein sequence ID" value="EGQ75121.1"/>
    <property type="molecule type" value="Genomic_DNA"/>
</dbReference>
<dbReference type="Proteomes" id="UP000004982">
    <property type="component" value="Unassembled WGS sequence"/>
</dbReference>
<evidence type="ECO:0000313" key="1">
    <source>
        <dbReference type="EMBL" id="EGQ75121.1"/>
    </source>
</evidence>